<keyword evidence="2" id="KW-1133">Transmembrane helix</keyword>
<dbReference type="InterPro" id="IPR002071">
    <property type="entry name" value="Thermonucl_AS"/>
</dbReference>
<dbReference type="PROSITE" id="PS50830">
    <property type="entry name" value="TNASE_3"/>
    <property type="match status" value="1"/>
</dbReference>
<gene>
    <name evidence="4" type="ORF">RH857_08785</name>
</gene>
<dbReference type="InterPro" id="IPR016071">
    <property type="entry name" value="Staphylococal_nuclease_OB-fold"/>
</dbReference>
<feature type="domain" description="TNase-like" evidence="3">
    <location>
        <begin position="76"/>
        <end position="208"/>
    </location>
</feature>
<comment type="caution">
    <text evidence="4">The sequence shown here is derived from an EMBL/GenBank/DDBJ whole genome shotgun (WGS) entry which is preliminary data.</text>
</comment>
<accession>A0ABU1FVD3</accession>
<evidence type="ECO:0000259" key="3">
    <source>
        <dbReference type="PROSITE" id="PS50830"/>
    </source>
</evidence>
<dbReference type="Pfam" id="PF00565">
    <property type="entry name" value="SNase"/>
    <property type="match status" value="1"/>
</dbReference>
<evidence type="ECO:0000313" key="4">
    <source>
        <dbReference type="EMBL" id="MDR5712222.1"/>
    </source>
</evidence>
<dbReference type="EMBL" id="JAVKGT010000021">
    <property type="protein sequence ID" value="MDR5712222.1"/>
    <property type="molecule type" value="Genomic_DNA"/>
</dbReference>
<keyword evidence="2" id="KW-0472">Membrane</keyword>
<feature type="transmembrane region" description="Helical" evidence="2">
    <location>
        <begin position="44"/>
        <end position="64"/>
    </location>
</feature>
<organism evidence="4 5">
    <name type="scientific">Nesterenkonia flava</name>
    <dbReference type="NCBI Taxonomy" id="469799"/>
    <lineage>
        <taxon>Bacteria</taxon>
        <taxon>Bacillati</taxon>
        <taxon>Actinomycetota</taxon>
        <taxon>Actinomycetes</taxon>
        <taxon>Micrococcales</taxon>
        <taxon>Micrococcaceae</taxon>
        <taxon>Nesterenkonia</taxon>
    </lineage>
</organism>
<keyword evidence="2" id="KW-0812">Transmembrane</keyword>
<dbReference type="Gene3D" id="2.40.50.90">
    <property type="match status" value="1"/>
</dbReference>
<dbReference type="SMART" id="SM00318">
    <property type="entry name" value="SNc"/>
    <property type="match status" value="1"/>
</dbReference>
<evidence type="ECO:0000256" key="2">
    <source>
        <dbReference type="SAM" id="Phobius"/>
    </source>
</evidence>
<sequence>MSNERFQRHLTRHVNRAARRGIRRNQRAARGRSPRRSGTGGQGILAWLGLVILGIVAAAIISWWQQADPDPQDYADGQTAELVRVVDGDTLVVDVEGTEERVRLLNIDTPESVHPQQPVECLGPESTERMEELISPGDELRLEFDEERRDRYDRLLAAVYLDDVFLNEQMAREGYGEPAYFAPNDRFLPQIEEAWAQAEAAGVGLFADGLHCEPGQPVG</sequence>
<dbReference type="PROSITE" id="PS01123">
    <property type="entry name" value="TNASE_1"/>
    <property type="match status" value="1"/>
</dbReference>
<evidence type="ECO:0000313" key="5">
    <source>
        <dbReference type="Proteomes" id="UP001260872"/>
    </source>
</evidence>
<feature type="compositionally biased region" description="Basic residues" evidence="1">
    <location>
        <begin position="20"/>
        <end position="35"/>
    </location>
</feature>
<feature type="region of interest" description="Disordered" evidence="1">
    <location>
        <begin position="20"/>
        <end position="39"/>
    </location>
</feature>
<dbReference type="Proteomes" id="UP001260872">
    <property type="component" value="Unassembled WGS sequence"/>
</dbReference>
<reference evidence="5" key="1">
    <citation type="submission" date="2023-07" db="EMBL/GenBank/DDBJ databases">
        <title>Description of three actinobacteria isolated from air of manufacturing shop in a pharmaceutical factory.</title>
        <authorList>
            <person name="Zhang D.-F."/>
        </authorList>
    </citation>
    <scope>NUCLEOTIDE SEQUENCE [LARGE SCALE GENOMIC DNA]</scope>
    <source>
        <strain evidence="5">CCTCC AB 207010</strain>
    </source>
</reference>
<evidence type="ECO:0000256" key="1">
    <source>
        <dbReference type="SAM" id="MobiDB-lite"/>
    </source>
</evidence>
<dbReference type="InterPro" id="IPR035437">
    <property type="entry name" value="SNase_OB-fold_sf"/>
</dbReference>
<proteinExistence type="predicted"/>
<dbReference type="RefSeq" id="WP_310537603.1">
    <property type="nucleotide sequence ID" value="NZ_BAAAOC010000086.1"/>
</dbReference>
<dbReference type="SUPFAM" id="SSF50199">
    <property type="entry name" value="Staphylococcal nuclease"/>
    <property type="match status" value="1"/>
</dbReference>
<protein>
    <submittedName>
        <fullName evidence="4">Thermonuclease family protein</fullName>
    </submittedName>
</protein>
<keyword evidence="5" id="KW-1185">Reference proteome</keyword>
<name>A0ABU1FVD3_9MICC</name>